<dbReference type="GO" id="GO:0051537">
    <property type="term" value="F:2 iron, 2 sulfur cluster binding"/>
    <property type="evidence" value="ECO:0007669"/>
    <property type="project" value="UniProtKB-KW"/>
</dbReference>
<accession>A0A0P7ZQ51</accession>
<dbReference type="PATRIC" id="fig|1666911.3.peg.1678"/>
<organism evidence="7 8">
    <name type="scientific">Phormidesmis priestleyi Ana</name>
    <dbReference type="NCBI Taxonomy" id="1666911"/>
    <lineage>
        <taxon>Bacteria</taxon>
        <taxon>Bacillati</taxon>
        <taxon>Cyanobacteriota</taxon>
        <taxon>Cyanophyceae</taxon>
        <taxon>Leptolyngbyales</taxon>
        <taxon>Leptolyngbyaceae</taxon>
        <taxon>Phormidesmis</taxon>
    </lineage>
</organism>
<sequence>MTVTTAHSSIKSVYPNGCTFSESDWDAIAPFWYPVAYSHDVTTNPIAAKLLDQRLVIWRTPAGISVSNDICLHRGIPLSMGQIKGDQLICKYHGFHYDATGQCTLIPANPKASIPRKLCLKTYPVKEAFGLVWTTLAGRADDPDALPIFPEWTDPNYQTVLPEAIAIEAAAGRQMEGFLDVAHFSWVHAESFGDPDNPIVPEYPVIPTARGLHAEYTSTVSNFPKSFQHRAPADFLWLRAFDVFLPFTALLRVHFPDDGRLCILNAASPVSARKTRLFSPLCRNFDKDQPLEPVYEFNYQVFSEDKEVVEAQYPEDLPLDLSAESHIQADQTSIVYRKGLAKLGLSKIYTA</sequence>
<dbReference type="EMBL" id="LJZR01000002">
    <property type="protein sequence ID" value="KPQ37271.1"/>
    <property type="molecule type" value="Genomic_DNA"/>
</dbReference>
<keyword evidence="7" id="KW-0489">Methyltransferase</keyword>
<comment type="caution">
    <text evidence="7">The sequence shown here is derived from an EMBL/GenBank/DDBJ whole genome shotgun (WGS) entry which is preliminary data.</text>
</comment>
<evidence type="ECO:0000256" key="4">
    <source>
        <dbReference type="ARBA" id="ARBA00023004"/>
    </source>
</evidence>
<dbReference type="PANTHER" id="PTHR21266:SF57">
    <property type="entry name" value="3-CHLOROBENZOATE-3,4-DIOXYGENASE"/>
    <property type="match status" value="1"/>
</dbReference>
<dbReference type="Proteomes" id="UP000050465">
    <property type="component" value="Unassembled WGS sequence"/>
</dbReference>
<evidence type="ECO:0000256" key="3">
    <source>
        <dbReference type="ARBA" id="ARBA00023002"/>
    </source>
</evidence>
<evidence type="ECO:0000313" key="7">
    <source>
        <dbReference type="EMBL" id="KPQ37271.1"/>
    </source>
</evidence>
<name>A0A0P7ZQ51_9CYAN</name>
<dbReference type="Gene3D" id="2.102.10.10">
    <property type="entry name" value="Rieske [2Fe-2S] iron-sulphur domain"/>
    <property type="match status" value="1"/>
</dbReference>
<dbReference type="PANTHER" id="PTHR21266">
    <property type="entry name" value="IRON-SULFUR DOMAIN CONTAINING PROTEIN"/>
    <property type="match status" value="1"/>
</dbReference>
<dbReference type="SUPFAM" id="SSF50022">
    <property type="entry name" value="ISP domain"/>
    <property type="match status" value="1"/>
</dbReference>
<dbReference type="SUPFAM" id="SSF55961">
    <property type="entry name" value="Bet v1-like"/>
    <property type="match status" value="1"/>
</dbReference>
<keyword evidence="3 7" id="KW-0560">Oxidoreductase</keyword>
<dbReference type="InterPro" id="IPR017941">
    <property type="entry name" value="Rieske_2Fe-2S"/>
</dbReference>
<dbReference type="STRING" id="1666911.HLUCCA11_02225"/>
<dbReference type="EC" id="1.14.13.82" evidence="7"/>
<proteinExistence type="predicted"/>
<evidence type="ECO:0000256" key="5">
    <source>
        <dbReference type="ARBA" id="ARBA00023014"/>
    </source>
</evidence>
<dbReference type="GO" id="GO:0018489">
    <property type="term" value="F:vanillate monooxygenase activity"/>
    <property type="evidence" value="ECO:0007669"/>
    <property type="project" value="UniProtKB-EC"/>
</dbReference>
<dbReference type="GO" id="GO:0032259">
    <property type="term" value="P:methylation"/>
    <property type="evidence" value="ECO:0007669"/>
    <property type="project" value="UniProtKB-KW"/>
</dbReference>
<protein>
    <submittedName>
        <fullName evidence="7">Vanillate O-demethylase monooxygenase subunit</fullName>
        <ecNumber evidence="7">1.14.13.82</ecNumber>
    </submittedName>
</protein>
<gene>
    <name evidence="7" type="primary">vanA</name>
    <name evidence="7" type="ORF">HLUCCA11_02225</name>
</gene>
<keyword evidence="5" id="KW-0411">Iron-sulfur</keyword>
<keyword evidence="7" id="KW-0503">Monooxygenase</keyword>
<dbReference type="InterPro" id="IPR044043">
    <property type="entry name" value="VanA_C_cat"/>
</dbReference>
<dbReference type="Pfam" id="PF19112">
    <property type="entry name" value="VanA_C"/>
    <property type="match status" value="1"/>
</dbReference>
<dbReference type="InterPro" id="IPR036922">
    <property type="entry name" value="Rieske_2Fe-2S_sf"/>
</dbReference>
<dbReference type="InterPro" id="IPR050584">
    <property type="entry name" value="Cholesterol_7-desaturase"/>
</dbReference>
<evidence type="ECO:0000313" key="8">
    <source>
        <dbReference type="Proteomes" id="UP000050465"/>
    </source>
</evidence>
<keyword evidence="1" id="KW-0001">2Fe-2S</keyword>
<keyword evidence="2" id="KW-0479">Metal-binding</keyword>
<dbReference type="Gene3D" id="3.90.380.10">
    <property type="entry name" value="Naphthalene 1,2-dioxygenase Alpha Subunit, Chain A, domain 1"/>
    <property type="match status" value="1"/>
</dbReference>
<evidence type="ECO:0000256" key="2">
    <source>
        <dbReference type="ARBA" id="ARBA00022723"/>
    </source>
</evidence>
<dbReference type="Pfam" id="PF00355">
    <property type="entry name" value="Rieske"/>
    <property type="match status" value="1"/>
</dbReference>
<dbReference type="GO" id="GO:0008168">
    <property type="term" value="F:methyltransferase activity"/>
    <property type="evidence" value="ECO:0007669"/>
    <property type="project" value="UniProtKB-KW"/>
</dbReference>
<dbReference type="PROSITE" id="PS51296">
    <property type="entry name" value="RIESKE"/>
    <property type="match status" value="1"/>
</dbReference>
<dbReference type="AlphaFoldDB" id="A0A0P7ZQ51"/>
<keyword evidence="7" id="KW-0808">Transferase</keyword>
<dbReference type="GO" id="GO:0046872">
    <property type="term" value="F:metal ion binding"/>
    <property type="evidence" value="ECO:0007669"/>
    <property type="project" value="UniProtKB-KW"/>
</dbReference>
<evidence type="ECO:0000259" key="6">
    <source>
        <dbReference type="PROSITE" id="PS51296"/>
    </source>
</evidence>
<reference evidence="7 8" key="1">
    <citation type="submission" date="2015-09" db="EMBL/GenBank/DDBJ databases">
        <title>Identification and resolution of microdiversity through metagenomic sequencing of parallel consortia.</title>
        <authorList>
            <person name="Nelson W.C."/>
            <person name="Romine M.F."/>
            <person name="Lindemann S.R."/>
        </authorList>
    </citation>
    <scope>NUCLEOTIDE SEQUENCE [LARGE SCALE GENOMIC DNA]</scope>
    <source>
        <strain evidence="7">Ana</strain>
    </source>
</reference>
<keyword evidence="4" id="KW-0408">Iron</keyword>
<feature type="domain" description="Rieske" evidence="6">
    <location>
        <begin position="32"/>
        <end position="134"/>
    </location>
</feature>
<evidence type="ECO:0000256" key="1">
    <source>
        <dbReference type="ARBA" id="ARBA00022714"/>
    </source>
</evidence>